<evidence type="ECO:0000313" key="2">
    <source>
        <dbReference type="EMBL" id="TFF35546.1"/>
    </source>
</evidence>
<keyword evidence="1" id="KW-0732">Signal</keyword>
<sequence length="178" mass="20380">MKLKILILTMILVANLCSAQTKWFTLYTDSVAEIRDANTIAAKVIADVQKISATTQIKAITILNTTPYLIYYDGKKAPKTINLPIWAQVIEPQKQFFYQLAGNEAEGKQIFGLFFNGFYLPHELGHALQHTVKGKFLSPYADEIFANQVAMLWWRKHGRQKELEQCYQYAKKMYAPIA</sequence>
<keyword evidence="3" id="KW-1185">Reference proteome</keyword>
<proteinExistence type="predicted"/>
<feature type="signal peptide" evidence="1">
    <location>
        <begin position="1"/>
        <end position="19"/>
    </location>
</feature>
<protein>
    <submittedName>
        <fullName evidence="2">Uncharacterized protein</fullName>
    </submittedName>
</protein>
<reference evidence="2 3" key="1">
    <citation type="journal article" date="2017" name="Int. J. Syst. Evol. Microbiol.">
        <title>Mucilaginibacterpsychrotolerans sp. nov., isolated from peatlands.</title>
        <authorList>
            <person name="Deng Y."/>
            <person name="Shen L."/>
            <person name="Xu B."/>
            <person name="Liu Y."/>
            <person name="Gu Z."/>
            <person name="Liu H."/>
            <person name="Zhou Y."/>
        </authorList>
    </citation>
    <scope>NUCLEOTIDE SEQUENCE [LARGE SCALE GENOMIC DNA]</scope>
    <source>
        <strain evidence="2 3">NH7-4</strain>
    </source>
</reference>
<dbReference type="EMBL" id="SOZE01000021">
    <property type="protein sequence ID" value="TFF35546.1"/>
    <property type="molecule type" value="Genomic_DNA"/>
</dbReference>
<dbReference type="OrthoDB" id="1352863at2"/>
<accession>A0A4Y8SB06</accession>
<evidence type="ECO:0000313" key="3">
    <source>
        <dbReference type="Proteomes" id="UP000297540"/>
    </source>
</evidence>
<evidence type="ECO:0000256" key="1">
    <source>
        <dbReference type="SAM" id="SignalP"/>
    </source>
</evidence>
<gene>
    <name evidence="2" type="ORF">E2R66_18860</name>
</gene>
<dbReference type="RefSeq" id="WP_133233311.1">
    <property type="nucleotide sequence ID" value="NZ_SOZE01000021.1"/>
</dbReference>
<feature type="chain" id="PRO_5021190914" evidence="1">
    <location>
        <begin position="20"/>
        <end position="178"/>
    </location>
</feature>
<dbReference type="AlphaFoldDB" id="A0A4Y8SB06"/>
<organism evidence="2 3">
    <name type="scientific">Mucilaginibacter psychrotolerans</name>
    <dbReference type="NCBI Taxonomy" id="1524096"/>
    <lineage>
        <taxon>Bacteria</taxon>
        <taxon>Pseudomonadati</taxon>
        <taxon>Bacteroidota</taxon>
        <taxon>Sphingobacteriia</taxon>
        <taxon>Sphingobacteriales</taxon>
        <taxon>Sphingobacteriaceae</taxon>
        <taxon>Mucilaginibacter</taxon>
    </lineage>
</organism>
<dbReference type="Proteomes" id="UP000297540">
    <property type="component" value="Unassembled WGS sequence"/>
</dbReference>
<name>A0A4Y8SB06_9SPHI</name>
<comment type="caution">
    <text evidence="2">The sequence shown here is derived from an EMBL/GenBank/DDBJ whole genome shotgun (WGS) entry which is preliminary data.</text>
</comment>